<sequence>MPLHDRAENTKIGAGYANVDSSGSRNEWEAPSAKRAALIQVDWDMRLGLEVRVVMGMTILKFNWDLSAYWNIVQRRIVGEEREGRMNEGEKGIWLADVLPEYCWLLRFSSKSKLDLDVGSQNKSTVGMRRKGEATTLRRIRERTEVLEDWNSKRRYLVTTNPEWGRDKLETMMFWWWNGYVSMAQGPKLQASQVLEFSLFDENSKELHQQQNRMDDCRASQQWGSKGLDEDGQWHYILVSPVHRDHKHNIDSRLEESMQWVQSGIAPPFRRHPAVPQLPHAFQFKTTIPSGKA</sequence>
<organism evidence="1 2">
    <name type="scientific">Pluteus cervinus</name>
    <dbReference type="NCBI Taxonomy" id="181527"/>
    <lineage>
        <taxon>Eukaryota</taxon>
        <taxon>Fungi</taxon>
        <taxon>Dikarya</taxon>
        <taxon>Basidiomycota</taxon>
        <taxon>Agaricomycotina</taxon>
        <taxon>Agaricomycetes</taxon>
        <taxon>Agaricomycetidae</taxon>
        <taxon>Agaricales</taxon>
        <taxon>Pluteineae</taxon>
        <taxon>Pluteaceae</taxon>
        <taxon>Pluteus</taxon>
    </lineage>
</organism>
<name>A0ACD3A4V9_9AGAR</name>
<dbReference type="EMBL" id="ML208780">
    <property type="protein sequence ID" value="TFK60404.1"/>
    <property type="molecule type" value="Genomic_DNA"/>
</dbReference>
<evidence type="ECO:0000313" key="2">
    <source>
        <dbReference type="Proteomes" id="UP000308600"/>
    </source>
</evidence>
<keyword evidence="2" id="KW-1185">Reference proteome</keyword>
<accession>A0ACD3A4V9</accession>
<evidence type="ECO:0000313" key="1">
    <source>
        <dbReference type="EMBL" id="TFK60404.1"/>
    </source>
</evidence>
<proteinExistence type="predicted"/>
<dbReference type="Proteomes" id="UP000308600">
    <property type="component" value="Unassembled WGS sequence"/>
</dbReference>
<gene>
    <name evidence="1" type="ORF">BDN72DRAFT_864385</name>
</gene>
<protein>
    <submittedName>
        <fullName evidence="1">Uncharacterized protein</fullName>
    </submittedName>
</protein>
<reference evidence="1 2" key="1">
    <citation type="journal article" date="2019" name="Nat. Ecol. Evol.">
        <title>Megaphylogeny resolves global patterns of mushroom evolution.</title>
        <authorList>
            <person name="Varga T."/>
            <person name="Krizsan K."/>
            <person name="Foldi C."/>
            <person name="Dima B."/>
            <person name="Sanchez-Garcia M."/>
            <person name="Sanchez-Ramirez S."/>
            <person name="Szollosi G.J."/>
            <person name="Szarkandi J.G."/>
            <person name="Papp V."/>
            <person name="Albert L."/>
            <person name="Andreopoulos W."/>
            <person name="Angelini C."/>
            <person name="Antonin V."/>
            <person name="Barry K.W."/>
            <person name="Bougher N.L."/>
            <person name="Buchanan P."/>
            <person name="Buyck B."/>
            <person name="Bense V."/>
            <person name="Catcheside P."/>
            <person name="Chovatia M."/>
            <person name="Cooper J."/>
            <person name="Damon W."/>
            <person name="Desjardin D."/>
            <person name="Finy P."/>
            <person name="Geml J."/>
            <person name="Haridas S."/>
            <person name="Hughes K."/>
            <person name="Justo A."/>
            <person name="Karasinski D."/>
            <person name="Kautmanova I."/>
            <person name="Kiss B."/>
            <person name="Kocsube S."/>
            <person name="Kotiranta H."/>
            <person name="LaButti K.M."/>
            <person name="Lechner B.E."/>
            <person name="Liimatainen K."/>
            <person name="Lipzen A."/>
            <person name="Lukacs Z."/>
            <person name="Mihaltcheva S."/>
            <person name="Morgado L.N."/>
            <person name="Niskanen T."/>
            <person name="Noordeloos M.E."/>
            <person name="Ohm R.A."/>
            <person name="Ortiz-Santana B."/>
            <person name="Ovrebo C."/>
            <person name="Racz N."/>
            <person name="Riley R."/>
            <person name="Savchenko A."/>
            <person name="Shiryaev A."/>
            <person name="Soop K."/>
            <person name="Spirin V."/>
            <person name="Szebenyi C."/>
            <person name="Tomsovsky M."/>
            <person name="Tulloss R.E."/>
            <person name="Uehling J."/>
            <person name="Grigoriev I.V."/>
            <person name="Vagvolgyi C."/>
            <person name="Papp T."/>
            <person name="Martin F.M."/>
            <person name="Miettinen O."/>
            <person name="Hibbett D.S."/>
            <person name="Nagy L.G."/>
        </authorList>
    </citation>
    <scope>NUCLEOTIDE SEQUENCE [LARGE SCALE GENOMIC DNA]</scope>
    <source>
        <strain evidence="1 2">NL-1719</strain>
    </source>
</reference>